<dbReference type="Proteomes" id="UP000267096">
    <property type="component" value="Unassembled WGS sequence"/>
</dbReference>
<proteinExistence type="predicted"/>
<accession>A0A0M3K733</accession>
<sequence>MSGAVSIYSNWVLRGTIEGTNDHSAQKQLACNNYMHMLNGNISPAHFSLHLRGDAGQDLGVKVILMPEKVALSDAVVSAMQNPCGLGDNQIVEQRSRIVTAIPERQLLQTLKRFACGKEDIHVVDQYSAYKLWLSTMPNPAALIPPPTDESRPVTGNMTVRRLNAAEGSLKSCLVWQREYEDYTWILPDFKIQTTANLQIVEVVKKSLMQSEVLDLFRVRSFLLADSNGWMFQPILDFFGLLETQGVLSFDGTMVGTAAIEDKRLRMIAAADGLHWLYAARELGLMQVVDLPRACDDVFPHPDATAIEVGNIQEETNRRIGVYVRALTTGRLTFGTKEKMNVESHVTSGSEMLRKYADVFAELGRCKKDGEVVVHFVETSDECALDDYDRMKLVNKDCHPIAGLGKGKNQEARRLDCCEWSALDYVVIKEGRVAAFQIEYNTLAYERFSIGVCWKAITSERYFCDYCPSVPGTAIPIISQTSVIPPTSLVSEVALTAKGSEHISEQLGPSGTGCQTPSATQKHRDYSSIHSKSASSRTTDVGVSSTAKMDDISTPRETAIAKSVAGHIAEAILYIIYATYIQSTQKID</sequence>
<reference evidence="2 3" key="2">
    <citation type="submission" date="2018-11" db="EMBL/GenBank/DDBJ databases">
        <authorList>
            <consortium name="Pathogen Informatics"/>
        </authorList>
    </citation>
    <scope>NUCLEOTIDE SEQUENCE [LARGE SCALE GENOMIC DNA]</scope>
</reference>
<feature type="compositionally biased region" description="Polar residues" evidence="1">
    <location>
        <begin position="507"/>
        <end position="520"/>
    </location>
</feature>
<name>A0A0M3K733_ANISI</name>
<dbReference type="WBParaSite" id="ASIM_0001677401-mRNA-1">
    <property type="protein sequence ID" value="ASIM_0001677401-mRNA-1"/>
    <property type="gene ID" value="ASIM_0001677401"/>
</dbReference>
<reference evidence="4" key="1">
    <citation type="submission" date="2017-02" db="UniProtKB">
        <authorList>
            <consortium name="WormBaseParasite"/>
        </authorList>
    </citation>
    <scope>IDENTIFICATION</scope>
</reference>
<evidence type="ECO:0000313" key="2">
    <source>
        <dbReference type="EMBL" id="VDK57060.1"/>
    </source>
</evidence>
<dbReference type="EMBL" id="UYRR01032878">
    <property type="protein sequence ID" value="VDK57060.1"/>
    <property type="molecule type" value="Genomic_DNA"/>
</dbReference>
<protein>
    <submittedName>
        <fullName evidence="4">AAA domain-containing protein</fullName>
    </submittedName>
</protein>
<organism evidence="4">
    <name type="scientific">Anisakis simplex</name>
    <name type="common">Herring worm</name>
    <dbReference type="NCBI Taxonomy" id="6269"/>
    <lineage>
        <taxon>Eukaryota</taxon>
        <taxon>Metazoa</taxon>
        <taxon>Ecdysozoa</taxon>
        <taxon>Nematoda</taxon>
        <taxon>Chromadorea</taxon>
        <taxon>Rhabditida</taxon>
        <taxon>Spirurina</taxon>
        <taxon>Ascaridomorpha</taxon>
        <taxon>Ascaridoidea</taxon>
        <taxon>Anisakidae</taxon>
        <taxon>Anisakis</taxon>
        <taxon>Anisakis simplex complex</taxon>
    </lineage>
</organism>
<feature type="compositionally biased region" description="Polar residues" evidence="1">
    <location>
        <begin position="528"/>
        <end position="547"/>
    </location>
</feature>
<dbReference type="AlphaFoldDB" id="A0A0M3K733"/>
<feature type="region of interest" description="Disordered" evidence="1">
    <location>
        <begin position="503"/>
        <end position="548"/>
    </location>
</feature>
<gene>
    <name evidence="2" type="ORF">ASIM_LOCUS16181</name>
</gene>
<evidence type="ECO:0000313" key="4">
    <source>
        <dbReference type="WBParaSite" id="ASIM_0001677401-mRNA-1"/>
    </source>
</evidence>
<keyword evidence="3" id="KW-1185">Reference proteome</keyword>
<evidence type="ECO:0000256" key="1">
    <source>
        <dbReference type="SAM" id="MobiDB-lite"/>
    </source>
</evidence>
<evidence type="ECO:0000313" key="3">
    <source>
        <dbReference type="Proteomes" id="UP000267096"/>
    </source>
</evidence>